<dbReference type="Pfam" id="PF01471">
    <property type="entry name" value="PG_binding_1"/>
    <property type="match status" value="2"/>
</dbReference>
<evidence type="ECO:0000256" key="4">
    <source>
        <dbReference type="ARBA" id="ARBA00022801"/>
    </source>
</evidence>
<dbReference type="PANTHER" id="PTHR30417">
    <property type="entry name" value="N-ACETYLMURAMOYL-L-ALANINE AMIDASE AMID"/>
    <property type="match status" value="1"/>
</dbReference>
<dbReference type="Gene3D" id="1.10.101.10">
    <property type="entry name" value="PGBD-like superfamily/PGBD"/>
    <property type="match status" value="2"/>
</dbReference>
<dbReference type="EMBL" id="BAAADO010000001">
    <property type="protein sequence ID" value="GAA0480286.1"/>
    <property type="molecule type" value="Genomic_DNA"/>
</dbReference>
<feature type="domain" description="N-acetylmuramoyl-L-alanine amidase" evidence="8">
    <location>
        <begin position="13"/>
        <end position="150"/>
    </location>
</feature>
<dbReference type="InterPro" id="IPR036505">
    <property type="entry name" value="Amidase/PGRP_sf"/>
</dbReference>
<dbReference type="SUPFAM" id="SSF55846">
    <property type="entry name" value="N-acetylmuramoyl-L-alanine amidase-like"/>
    <property type="match status" value="1"/>
</dbReference>
<dbReference type="InterPro" id="IPR036366">
    <property type="entry name" value="PGBDSf"/>
</dbReference>
<dbReference type="InterPro" id="IPR002502">
    <property type="entry name" value="Amidase_domain"/>
</dbReference>
<protein>
    <recommendedName>
        <fullName evidence="3">N-acetylmuramoyl-L-alanine amidase</fullName>
        <ecNumber evidence="3">3.5.1.28</ecNumber>
    </recommendedName>
    <alternativeName>
        <fullName evidence="7">Autolysin</fullName>
    </alternativeName>
    <alternativeName>
        <fullName evidence="6">Cell wall hydrolase</fullName>
    </alternativeName>
</protein>
<evidence type="ECO:0000256" key="6">
    <source>
        <dbReference type="ARBA" id="ARBA00030881"/>
    </source>
</evidence>
<keyword evidence="4" id="KW-0378">Hydrolase</keyword>
<dbReference type="CDD" id="cd06583">
    <property type="entry name" value="PGRP"/>
    <property type="match status" value="1"/>
</dbReference>
<comment type="similarity">
    <text evidence="2">Belongs to the N-acetylmuramoyl-L-alanine amidase 2 family.</text>
</comment>
<evidence type="ECO:0000256" key="5">
    <source>
        <dbReference type="ARBA" id="ARBA00023316"/>
    </source>
</evidence>
<evidence type="ECO:0000256" key="2">
    <source>
        <dbReference type="ARBA" id="ARBA00007553"/>
    </source>
</evidence>
<dbReference type="SUPFAM" id="SSF47090">
    <property type="entry name" value="PGBD-like"/>
    <property type="match status" value="2"/>
</dbReference>
<keyword evidence="5" id="KW-0961">Cell wall biogenesis/degradation</keyword>
<evidence type="ECO:0000256" key="1">
    <source>
        <dbReference type="ARBA" id="ARBA00001561"/>
    </source>
</evidence>
<comment type="catalytic activity">
    <reaction evidence="1">
        <text>Hydrolyzes the link between N-acetylmuramoyl residues and L-amino acid residues in certain cell-wall glycopeptides.</text>
        <dbReference type="EC" id="3.5.1.28"/>
    </reaction>
</comment>
<gene>
    <name evidence="9" type="ORF">GCM10008986_00990</name>
</gene>
<evidence type="ECO:0000256" key="3">
    <source>
        <dbReference type="ARBA" id="ARBA00011901"/>
    </source>
</evidence>
<name>A0ABP3KHY6_9BACI</name>
<dbReference type="EC" id="3.5.1.28" evidence="3"/>
<proteinExistence type="inferred from homology"/>
<dbReference type="InterPro" id="IPR036365">
    <property type="entry name" value="PGBD-like_sf"/>
</dbReference>
<keyword evidence="10" id="KW-1185">Reference proteome</keyword>
<dbReference type="Pfam" id="PF01510">
    <property type="entry name" value="Amidase_2"/>
    <property type="match status" value="1"/>
</dbReference>
<dbReference type="SMART" id="SM00644">
    <property type="entry name" value="Ami_2"/>
    <property type="match status" value="1"/>
</dbReference>
<organism evidence="9 10">
    <name type="scientific">Salinibacillus aidingensis</name>
    <dbReference type="NCBI Taxonomy" id="237684"/>
    <lineage>
        <taxon>Bacteria</taxon>
        <taxon>Bacillati</taxon>
        <taxon>Bacillota</taxon>
        <taxon>Bacilli</taxon>
        <taxon>Bacillales</taxon>
        <taxon>Bacillaceae</taxon>
        <taxon>Salinibacillus</taxon>
    </lineage>
</organism>
<dbReference type="Proteomes" id="UP001500880">
    <property type="component" value="Unassembled WGS sequence"/>
</dbReference>
<comment type="caution">
    <text evidence="9">The sequence shown here is derived from an EMBL/GenBank/DDBJ whole genome shotgun (WGS) entry which is preliminary data.</text>
</comment>
<sequence length="347" mass="39073">MKYEITRDYISIGNSRSGQSIQNVQFIVSHDTGNPGSSAYGNRNYFENTNPTASAHTFIDDRYILEIIPLDEKAWHVRYNVSTDNRRYGANANDAAIGVELCYGGNISFQEAYKRYVWYHAYLIDKFNLDPDEDIIGHSMLDPSRRTDPQNAMNRYGVSWNDFLNDVEQAYRKYFEGEESLPEPVVGGASVQLPIGKGDSGEFVRDIQKDLIQAGYSLPAYGADSVFGSETERAVMRFQRDYNLAVDGLVGQQTLGKLKEVTSASKPSTDFPLPGGILQKGDEGPEVKQVQRALKRLNFDPRYIDGIYGSLTEDAVARFQSMFSALDNDGIYGPNTRRFMEMELEDM</sequence>
<dbReference type="InterPro" id="IPR002477">
    <property type="entry name" value="Peptidoglycan-bd-like"/>
</dbReference>
<dbReference type="Gene3D" id="3.40.80.10">
    <property type="entry name" value="Peptidoglycan recognition protein-like"/>
    <property type="match status" value="1"/>
</dbReference>
<dbReference type="PANTHER" id="PTHR30417:SF1">
    <property type="entry name" value="N-ACETYLMURAMOYL-L-ALANINE AMIDASE AMID"/>
    <property type="match status" value="1"/>
</dbReference>
<accession>A0ABP3KHY6</accession>
<dbReference type="InterPro" id="IPR051206">
    <property type="entry name" value="NAMLAA_amidase_2"/>
</dbReference>
<evidence type="ECO:0000313" key="10">
    <source>
        <dbReference type="Proteomes" id="UP001500880"/>
    </source>
</evidence>
<evidence type="ECO:0000256" key="7">
    <source>
        <dbReference type="ARBA" id="ARBA00032390"/>
    </source>
</evidence>
<reference evidence="10" key="1">
    <citation type="journal article" date="2019" name="Int. J. Syst. Evol. Microbiol.">
        <title>The Global Catalogue of Microorganisms (GCM) 10K type strain sequencing project: providing services to taxonomists for standard genome sequencing and annotation.</title>
        <authorList>
            <consortium name="The Broad Institute Genomics Platform"/>
            <consortium name="The Broad Institute Genome Sequencing Center for Infectious Disease"/>
            <person name="Wu L."/>
            <person name="Ma J."/>
        </authorList>
    </citation>
    <scope>NUCLEOTIDE SEQUENCE [LARGE SCALE GENOMIC DNA]</scope>
    <source>
        <strain evidence="10">JCM 12389</strain>
    </source>
</reference>
<evidence type="ECO:0000259" key="8">
    <source>
        <dbReference type="SMART" id="SM00644"/>
    </source>
</evidence>
<evidence type="ECO:0000313" key="9">
    <source>
        <dbReference type="EMBL" id="GAA0480286.1"/>
    </source>
</evidence>